<dbReference type="EMBL" id="KV460279">
    <property type="protein sequence ID" value="OBT91823.1"/>
    <property type="molecule type" value="Genomic_DNA"/>
</dbReference>
<dbReference type="InterPro" id="IPR036291">
    <property type="entry name" value="NAD(P)-bd_dom_sf"/>
</dbReference>
<gene>
    <name evidence="2" type="ORF">VE01_10159</name>
</gene>
<protein>
    <recommendedName>
        <fullName evidence="1">NAD-dependent epimerase/dehydratase domain-containing protein</fullName>
    </recommendedName>
</protein>
<dbReference type="GO" id="GO:0004029">
    <property type="term" value="F:aldehyde dehydrogenase (NAD+) activity"/>
    <property type="evidence" value="ECO:0007669"/>
    <property type="project" value="TreeGrafter"/>
</dbReference>
<dbReference type="AlphaFoldDB" id="A0A1B8G7M0"/>
<dbReference type="PANTHER" id="PTHR48079">
    <property type="entry name" value="PROTEIN YEEZ"/>
    <property type="match status" value="1"/>
</dbReference>
<dbReference type="InterPro" id="IPR001509">
    <property type="entry name" value="Epimerase_deHydtase"/>
</dbReference>
<accession>A0A1B8G7M0</accession>
<evidence type="ECO:0000313" key="3">
    <source>
        <dbReference type="Proteomes" id="UP000091956"/>
    </source>
</evidence>
<name>A0A1B8G7M0_9PEZI</name>
<organism evidence="2 3">
    <name type="scientific">Pseudogymnoascus verrucosus</name>
    <dbReference type="NCBI Taxonomy" id="342668"/>
    <lineage>
        <taxon>Eukaryota</taxon>
        <taxon>Fungi</taxon>
        <taxon>Dikarya</taxon>
        <taxon>Ascomycota</taxon>
        <taxon>Pezizomycotina</taxon>
        <taxon>Leotiomycetes</taxon>
        <taxon>Thelebolales</taxon>
        <taxon>Thelebolaceae</taxon>
        <taxon>Pseudogymnoascus</taxon>
    </lineage>
</organism>
<dbReference type="SUPFAM" id="SSF51735">
    <property type="entry name" value="NAD(P)-binding Rossmann-fold domains"/>
    <property type="match status" value="1"/>
</dbReference>
<dbReference type="Gene3D" id="3.40.50.720">
    <property type="entry name" value="NAD(P)-binding Rossmann-like Domain"/>
    <property type="match status" value="1"/>
</dbReference>
<dbReference type="RefSeq" id="XP_018125556.1">
    <property type="nucleotide sequence ID" value="XM_018279565.2"/>
</dbReference>
<evidence type="ECO:0000259" key="1">
    <source>
        <dbReference type="Pfam" id="PF01370"/>
    </source>
</evidence>
<keyword evidence="3" id="KW-1185">Reference proteome</keyword>
<dbReference type="PANTHER" id="PTHR48079:SF3">
    <property type="entry name" value="NAD-DEPENDENT EPIMERASE_DEHYDRATASE DOMAIN-CONTAINING PROTEIN"/>
    <property type="match status" value="1"/>
</dbReference>
<proteinExistence type="predicted"/>
<dbReference type="GeneID" id="28843545"/>
<reference evidence="2 3" key="1">
    <citation type="submission" date="2016-03" db="EMBL/GenBank/DDBJ databases">
        <title>Comparative genomics of Pseudogymnoascus destructans, the fungus causing white-nose syndrome of bats.</title>
        <authorList>
            <person name="Palmer J.M."/>
            <person name="Drees K.P."/>
            <person name="Foster J.T."/>
            <person name="Lindner D.L."/>
        </authorList>
    </citation>
    <scope>NUCLEOTIDE SEQUENCE [LARGE SCALE GENOMIC DNA]</scope>
    <source>
        <strain evidence="2 3">UAMH 10579</strain>
    </source>
</reference>
<dbReference type="OrthoDB" id="2735536at2759"/>
<dbReference type="Pfam" id="PF01370">
    <property type="entry name" value="Epimerase"/>
    <property type="match status" value="1"/>
</dbReference>
<sequence>MTDLTPKSVLVTGANGYIGNATARAFVRAGWTTYGLVRQESLLPSLKAEEIIPILGSPADQTFIASLDLSVVFDVIVSTTEEIMNYVPHYNEVVSLLDVLAKRNQSHGKKKPLVLFTSGCKDYGMMDEMSDSPGLQPHIEESPIAPPPFALNRATHAIKIFEHACLFDAVLLRPTNVYGLASSYYGDFLRLAKEGKERGVLEFSENPKTILHALHVDDCGEAYVALAEFPHREKLNGQCFNISSYRFETLEEIAQALVREYNIQNGVKWLPVPQGRADVDFARRLIGFSQWTGSDKLRELTGWKDRRVLFSKGLKQYRLAYEAAITRPESRR</sequence>
<dbReference type="InterPro" id="IPR051783">
    <property type="entry name" value="NAD(P)-dependent_oxidoreduct"/>
</dbReference>
<dbReference type="Proteomes" id="UP000091956">
    <property type="component" value="Unassembled WGS sequence"/>
</dbReference>
<evidence type="ECO:0000313" key="2">
    <source>
        <dbReference type="EMBL" id="OBT91823.1"/>
    </source>
</evidence>
<dbReference type="GO" id="GO:0005737">
    <property type="term" value="C:cytoplasm"/>
    <property type="evidence" value="ECO:0007669"/>
    <property type="project" value="TreeGrafter"/>
</dbReference>
<reference evidence="3" key="2">
    <citation type="journal article" date="2018" name="Nat. Commun.">
        <title>Extreme sensitivity to ultraviolet light in the fungal pathogen causing white-nose syndrome of bats.</title>
        <authorList>
            <person name="Palmer J.M."/>
            <person name="Drees K.P."/>
            <person name="Foster J.T."/>
            <person name="Lindner D.L."/>
        </authorList>
    </citation>
    <scope>NUCLEOTIDE SEQUENCE [LARGE SCALE GENOMIC DNA]</scope>
    <source>
        <strain evidence="3">UAMH 10579</strain>
    </source>
</reference>
<feature type="domain" description="NAD-dependent epimerase/dehydratase" evidence="1">
    <location>
        <begin position="9"/>
        <end position="234"/>
    </location>
</feature>